<dbReference type="STRING" id="488538.SAR116_2354"/>
<sequence length="60" mass="6548">MSDQNQSDKNQSDEIKQNPDRSLWIMSAVLVLVAVAILPFAARHSSVVRSIASMCGFDLG</sequence>
<accession>D5BPU5</accession>
<dbReference type="KEGG" id="apb:SAR116_2354"/>
<dbReference type="RefSeq" id="WP_013047224.1">
    <property type="nucleotide sequence ID" value="NC_014010.1"/>
</dbReference>
<keyword evidence="1" id="KW-1133">Transmembrane helix</keyword>
<keyword evidence="1" id="KW-0472">Membrane</keyword>
<proteinExistence type="predicted"/>
<evidence type="ECO:0000313" key="3">
    <source>
        <dbReference type="Proteomes" id="UP000007460"/>
    </source>
</evidence>
<protein>
    <submittedName>
        <fullName evidence="2">Disulfide bond formation protein DsbB</fullName>
    </submittedName>
</protein>
<dbReference type="AlphaFoldDB" id="D5BPU5"/>
<evidence type="ECO:0000256" key="1">
    <source>
        <dbReference type="SAM" id="Phobius"/>
    </source>
</evidence>
<dbReference type="Proteomes" id="UP000007460">
    <property type="component" value="Chromosome"/>
</dbReference>
<gene>
    <name evidence="2" type="ordered locus">SAR116_2354</name>
</gene>
<dbReference type="HOGENOM" id="CLU_2938408_0_0_5"/>
<dbReference type="EMBL" id="CP001751">
    <property type="protein sequence ID" value="ADE40597.1"/>
    <property type="molecule type" value="Genomic_DNA"/>
</dbReference>
<organism evidence="2 3">
    <name type="scientific">Puniceispirillum marinum (strain IMCC1322)</name>
    <dbReference type="NCBI Taxonomy" id="488538"/>
    <lineage>
        <taxon>Bacteria</taxon>
        <taxon>Pseudomonadati</taxon>
        <taxon>Pseudomonadota</taxon>
        <taxon>Alphaproteobacteria</taxon>
        <taxon>Candidatus Puniceispirillales</taxon>
        <taxon>Candidatus Puniceispirillaceae</taxon>
        <taxon>Candidatus Puniceispirillum</taxon>
    </lineage>
</organism>
<feature type="transmembrane region" description="Helical" evidence="1">
    <location>
        <begin position="23"/>
        <end position="42"/>
    </location>
</feature>
<keyword evidence="3" id="KW-1185">Reference proteome</keyword>
<name>D5BPU5_PUNMI</name>
<evidence type="ECO:0000313" key="2">
    <source>
        <dbReference type="EMBL" id="ADE40597.1"/>
    </source>
</evidence>
<reference evidence="2 3" key="1">
    <citation type="journal article" date="2010" name="J. Bacteriol.">
        <title>Complete genome sequence of "Candidatus Puniceispirillum marinum" IMCC1322, a representative of the SAR116 clade in the Alphaproteobacteria.</title>
        <authorList>
            <person name="Oh H.M."/>
            <person name="Kwon K.K."/>
            <person name="Kang I."/>
            <person name="Kang S.G."/>
            <person name="Lee J.H."/>
            <person name="Kim S.J."/>
            <person name="Cho J.C."/>
        </authorList>
    </citation>
    <scope>NUCLEOTIDE SEQUENCE [LARGE SCALE GENOMIC DNA]</scope>
    <source>
        <strain evidence="2 3">IMCC1322</strain>
    </source>
</reference>
<keyword evidence="1" id="KW-0812">Transmembrane</keyword>